<feature type="region of interest" description="Disordered" evidence="1">
    <location>
        <begin position="345"/>
        <end position="366"/>
    </location>
</feature>
<gene>
    <name evidence="3" type="ORF">BJ508DRAFT_58452</name>
</gene>
<feature type="signal peptide" evidence="2">
    <location>
        <begin position="1"/>
        <end position="17"/>
    </location>
</feature>
<feature type="region of interest" description="Disordered" evidence="1">
    <location>
        <begin position="209"/>
        <end position="276"/>
    </location>
</feature>
<reference evidence="3 4" key="1">
    <citation type="journal article" date="2018" name="Nat. Ecol. Evol.">
        <title>Pezizomycetes genomes reveal the molecular basis of ectomycorrhizal truffle lifestyle.</title>
        <authorList>
            <person name="Murat C."/>
            <person name="Payen T."/>
            <person name="Noel B."/>
            <person name="Kuo A."/>
            <person name="Morin E."/>
            <person name="Chen J."/>
            <person name="Kohler A."/>
            <person name="Krizsan K."/>
            <person name="Balestrini R."/>
            <person name="Da Silva C."/>
            <person name="Montanini B."/>
            <person name="Hainaut M."/>
            <person name="Levati E."/>
            <person name="Barry K.W."/>
            <person name="Belfiori B."/>
            <person name="Cichocki N."/>
            <person name="Clum A."/>
            <person name="Dockter R.B."/>
            <person name="Fauchery L."/>
            <person name="Guy J."/>
            <person name="Iotti M."/>
            <person name="Le Tacon F."/>
            <person name="Lindquist E.A."/>
            <person name="Lipzen A."/>
            <person name="Malagnac F."/>
            <person name="Mello A."/>
            <person name="Molinier V."/>
            <person name="Miyauchi S."/>
            <person name="Poulain J."/>
            <person name="Riccioni C."/>
            <person name="Rubini A."/>
            <person name="Sitrit Y."/>
            <person name="Splivallo R."/>
            <person name="Traeger S."/>
            <person name="Wang M."/>
            <person name="Zifcakova L."/>
            <person name="Wipf D."/>
            <person name="Zambonelli A."/>
            <person name="Paolocci F."/>
            <person name="Nowrousian M."/>
            <person name="Ottonello S."/>
            <person name="Baldrian P."/>
            <person name="Spatafora J.W."/>
            <person name="Henrissat B."/>
            <person name="Nagy L.G."/>
            <person name="Aury J.M."/>
            <person name="Wincker P."/>
            <person name="Grigoriev I.V."/>
            <person name="Bonfante P."/>
            <person name="Martin F.M."/>
        </authorList>
    </citation>
    <scope>NUCLEOTIDE SEQUENCE [LARGE SCALE GENOMIC DNA]</scope>
    <source>
        <strain evidence="3 4">RN42</strain>
    </source>
</reference>
<dbReference type="EMBL" id="ML119841">
    <property type="protein sequence ID" value="RPA72891.1"/>
    <property type="molecule type" value="Genomic_DNA"/>
</dbReference>
<accession>A0A3N4HLB4</accession>
<proteinExistence type="predicted"/>
<feature type="compositionally biased region" description="Low complexity" evidence="1">
    <location>
        <begin position="209"/>
        <end position="232"/>
    </location>
</feature>
<keyword evidence="4" id="KW-1185">Reference proteome</keyword>
<feature type="compositionally biased region" description="Pro residues" evidence="1">
    <location>
        <begin position="349"/>
        <end position="366"/>
    </location>
</feature>
<evidence type="ECO:0000313" key="3">
    <source>
        <dbReference type="EMBL" id="RPA72891.1"/>
    </source>
</evidence>
<evidence type="ECO:0000256" key="2">
    <source>
        <dbReference type="SAM" id="SignalP"/>
    </source>
</evidence>
<keyword evidence="2" id="KW-0732">Signal</keyword>
<name>A0A3N4HLB4_ASCIM</name>
<feature type="chain" id="PRO_5017993410" evidence="2">
    <location>
        <begin position="18"/>
        <end position="366"/>
    </location>
</feature>
<feature type="compositionally biased region" description="Low complexity" evidence="1">
    <location>
        <begin position="240"/>
        <end position="270"/>
    </location>
</feature>
<dbReference type="Proteomes" id="UP000275078">
    <property type="component" value="Unassembled WGS sequence"/>
</dbReference>
<sequence length="366" mass="38134">MLLLLFSLLLAAASVMALPQDPHLIPVIATLTLPNGSLTTSTWTHTPIVVDGAGPLPSNWKYFFLTETTTATVTDPTIAALAASTVYAPPVTTTLTKPGVPIPMPVQYVYITVTSPGTRTVTEERTVERSVTVTETASGTAGCEPPPPGEEVEETVIVTESRTSTTTVLTYIQPTVTATSTPTEEEETVIVTESQTSTTTVLTYIQPTVTSTSSNSSDSPSSKSTVTVYTSTCPSCAPGSTSSTAIPPPTTTDSSTSTTSTLPTTSAPDSEPTSDVLFTLPTAVPSAPDFADSLNLASIPHPANHMTTTNHPFGPIPHPCYAETTGLAMYCSPYDIEVHSIYYEDYSASPPPSSAAATPPPSPSPT</sequence>
<evidence type="ECO:0000256" key="1">
    <source>
        <dbReference type="SAM" id="MobiDB-lite"/>
    </source>
</evidence>
<evidence type="ECO:0000313" key="4">
    <source>
        <dbReference type="Proteomes" id="UP000275078"/>
    </source>
</evidence>
<protein>
    <submittedName>
        <fullName evidence="3">Uncharacterized protein</fullName>
    </submittedName>
</protein>
<dbReference type="AlphaFoldDB" id="A0A3N4HLB4"/>
<organism evidence="3 4">
    <name type="scientific">Ascobolus immersus RN42</name>
    <dbReference type="NCBI Taxonomy" id="1160509"/>
    <lineage>
        <taxon>Eukaryota</taxon>
        <taxon>Fungi</taxon>
        <taxon>Dikarya</taxon>
        <taxon>Ascomycota</taxon>
        <taxon>Pezizomycotina</taxon>
        <taxon>Pezizomycetes</taxon>
        <taxon>Pezizales</taxon>
        <taxon>Ascobolaceae</taxon>
        <taxon>Ascobolus</taxon>
    </lineage>
</organism>